<evidence type="ECO:0000256" key="1">
    <source>
        <dbReference type="ARBA" id="ARBA00022478"/>
    </source>
</evidence>
<accession>A0A1W9S1V8</accession>
<keyword evidence="2 7" id="KW-0808">Transferase</keyword>
<dbReference type="PANTHER" id="PTHR19376:SF54">
    <property type="entry name" value="DNA-DIRECTED RNA POLYMERASE SUBUNIT BETA"/>
    <property type="match status" value="1"/>
</dbReference>
<protein>
    <recommendedName>
        <fullName evidence="7">DNA-directed RNA polymerase subunit beta'</fullName>
        <shortName evidence="7">RNAP subunit beta'</shortName>
        <ecNumber evidence="7">2.7.7.6</ecNumber>
    </recommendedName>
    <alternativeName>
        <fullName evidence="7">RNA polymerase subunit beta'</fullName>
    </alternativeName>
    <alternativeName>
        <fullName evidence="7">Transcriptase subunit beta'</fullName>
    </alternativeName>
</protein>
<dbReference type="GO" id="GO:0000287">
    <property type="term" value="F:magnesium ion binding"/>
    <property type="evidence" value="ECO:0007669"/>
    <property type="project" value="UniProtKB-UniRule"/>
</dbReference>
<dbReference type="InterPro" id="IPR007083">
    <property type="entry name" value="RNA_pol_Rpb1_4"/>
</dbReference>
<evidence type="ECO:0000313" key="11">
    <source>
        <dbReference type="Proteomes" id="UP000192611"/>
    </source>
</evidence>
<comment type="caution">
    <text evidence="10">The sequence shown here is derived from an EMBL/GenBank/DDBJ whole genome shotgun (WGS) entry which is preliminary data.</text>
</comment>
<keyword evidence="5 7" id="KW-0804">Transcription</keyword>
<dbReference type="Gene3D" id="1.10.150.390">
    <property type="match status" value="1"/>
</dbReference>
<dbReference type="Gene3D" id="4.10.860.120">
    <property type="entry name" value="RNA polymerase II, clamp domain"/>
    <property type="match status" value="1"/>
</dbReference>
<comment type="similarity">
    <text evidence="7 8">Belongs to the RNA polymerase beta' chain family.</text>
</comment>
<dbReference type="InterPro" id="IPR044893">
    <property type="entry name" value="RNA_pol_Rpb1_clamp_domain"/>
</dbReference>
<keyword evidence="4 7" id="KW-0479">Metal-binding</keyword>
<feature type="binding site" evidence="7">
    <location>
        <position position="721"/>
    </location>
    <ligand>
        <name>Zn(2+)</name>
        <dbReference type="ChEBI" id="CHEBI:29105"/>
        <label>2</label>
    </ligand>
</feature>
<dbReference type="InterPro" id="IPR000722">
    <property type="entry name" value="RNA_pol_asu"/>
</dbReference>
<evidence type="ECO:0000256" key="2">
    <source>
        <dbReference type="ARBA" id="ARBA00022679"/>
    </source>
</evidence>
<feature type="binding site" evidence="7">
    <location>
        <position position="802"/>
    </location>
    <ligand>
        <name>Zn(2+)</name>
        <dbReference type="ChEBI" id="CHEBI:29105"/>
        <label>2</label>
    </ligand>
</feature>
<dbReference type="EMBL" id="NATQ01000039">
    <property type="protein sequence ID" value="OQX90617.1"/>
    <property type="molecule type" value="Genomic_DNA"/>
</dbReference>
<sequence length="1295" mass="145270">MKNRGIICDRCGVEVTESRVRRERMGHIKLVSPCAHIWFVKSIPNRIALLLGISGRELERVIYYASYIVLDPGDPEVTGLKKLQLLTPDQYNILGEKTNWAFKAEMGAEAIKKLLSELDLAELSRDLRKKFEETKSKQTKRNILRRLREVNNFLKSNNKPEWMILVNLPVLPPDLRPLVPLDGGRFATSDLNDLYRTVINRNNRLRKLIEIRAPEVILKNEKRMLQEAVDALIDNGKRGFTIRGASNRPLKSLTDSLKGKQGRFRQNLLGKRVDYSGRAVIVVGPELKIHQCGIPKRMALELFKPFVIQRLEQKGFVHTIRSARKLLDQARPEVWDVLDEVIRDHPVLLNRAPTLHRLGVQAFLPVLVEGDAIQVHPLVCAAFNADFDGDTMSVHVPISVESQLEALILMLSSRNILSPAHGGPLAVPSRDMVLGLYALTKEKSGEEGEGMLFSDMDDAISAYQQGIVGRNAKIRLRYGSEIIDTTIGRILFNELLPEELRFINELIDKDKITELVALSYKNLGNAKTVEMLDKLKDAGFLYSTIYGISMCVDDILIPPEKDKILADAQDEVKKVWRDYKKQIITEGERYNKIVDIWTQNTDLLGDLMYKNMKEDREGFNPIYMMAQSGARASKTQIRQLAALRGLMSKPQKRLTGEVGEIIENPITSNFREGLSVLEYFISTHGGRKGLADTALKTADAGYLTRRLIDVAHDVIVVEEDCGTLMGIDITALKSGEETIEPLSDRILGRVCLEDVYNPITGEIIANANTLIDEELSEKIENAGVQSVRIRSILTCESKRGVCANCYGRNLATGRKVEVGETVGVIAAQSIGEPGTQLTLRTFHIGGTASRIIEQSKITSGGDRVVKYHQLKTIKRDGETTVVVSRTGEVSLNDEKGRERVRYIVPYGASMLVSDGSKVKKGDIIFEWDPYSEPILSDISGKVHYIDIVEGATMREEIDTSGMRQRMITDYRDKKLHPRIIIEPEDGDNESTFSVPSGSYLIVRDGESVKAGDILVKIPRGIGKTRDITGGLPRVQDLFEARKPKDPAIVTEIDGRVEFKGITKNKWSIVVHGDVEEREYLIPLGKHLKVQNGDYIHAGQQLCEGMINPHDVLKIKGDKEVQKYLVNEIQEVYRLQGVKINDKHFEVIVSKMLRRVKIDDPGDSEFLPDEEVDKFTFKEVNESLIKQKKKPATAHPILQGITKASLSTDSFISAASFQETTRVLTEAAVAGKRDFLQGLKENVIIGHLIPAGTGTIDREPYLKAVSREIGEVIEQKRIERAEREEIEKEEKIETGA</sequence>
<comment type="cofactor">
    <cofactor evidence="7">
        <name>Mg(2+)</name>
        <dbReference type="ChEBI" id="CHEBI:18420"/>
    </cofactor>
    <text evidence="7">Binds 1 Mg(2+) ion per subunit.</text>
</comment>
<feature type="binding site" evidence="7">
    <location>
        <position position="386"/>
    </location>
    <ligand>
        <name>Mg(2+)</name>
        <dbReference type="ChEBI" id="CHEBI:18420"/>
    </ligand>
</feature>
<feature type="binding site" evidence="7">
    <location>
        <position position="390"/>
    </location>
    <ligand>
        <name>Mg(2+)</name>
        <dbReference type="ChEBI" id="CHEBI:18420"/>
    </ligand>
</feature>
<dbReference type="InterPro" id="IPR006592">
    <property type="entry name" value="RNA_pol_N"/>
</dbReference>
<keyword evidence="7" id="KW-0862">Zinc</keyword>
<evidence type="ECO:0000256" key="6">
    <source>
        <dbReference type="ARBA" id="ARBA00048552"/>
    </source>
</evidence>
<dbReference type="InterPro" id="IPR042102">
    <property type="entry name" value="RNA_pol_Rpb1_3_sf"/>
</dbReference>
<keyword evidence="1 7" id="KW-0240">DNA-directed RNA polymerase</keyword>
<evidence type="ECO:0000256" key="5">
    <source>
        <dbReference type="ARBA" id="ARBA00023163"/>
    </source>
</evidence>
<dbReference type="GO" id="GO:0008270">
    <property type="term" value="F:zinc ion binding"/>
    <property type="evidence" value="ECO:0007669"/>
    <property type="project" value="UniProtKB-UniRule"/>
</dbReference>
<dbReference type="GO" id="GO:0003899">
    <property type="term" value="F:DNA-directed RNA polymerase activity"/>
    <property type="evidence" value="ECO:0007669"/>
    <property type="project" value="UniProtKB-UniRule"/>
</dbReference>
<feature type="binding site" evidence="7">
    <location>
        <position position="388"/>
    </location>
    <ligand>
        <name>Mg(2+)</name>
        <dbReference type="ChEBI" id="CHEBI:18420"/>
    </ligand>
</feature>
<comment type="function">
    <text evidence="7 8">DNA-dependent RNA polymerase catalyzes the transcription of DNA into RNA using the four ribonucleoside triphosphates as substrates.</text>
</comment>
<dbReference type="SUPFAM" id="SSF64484">
    <property type="entry name" value="beta and beta-prime subunits of DNA dependent RNA-polymerase"/>
    <property type="match status" value="1"/>
</dbReference>
<evidence type="ECO:0000256" key="8">
    <source>
        <dbReference type="RuleBase" id="RU004279"/>
    </source>
</evidence>
<comment type="caution">
    <text evidence="7">Lacks conserved residue(s) required for the propagation of feature annotation.</text>
</comment>
<dbReference type="SMART" id="SM00663">
    <property type="entry name" value="RPOLA_N"/>
    <property type="match status" value="1"/>
</dbReference>
<dbReference type="Gene3D" id="2.40.40.20">
    <property type="match status" value="1"/>
</dbReference>
<dbReference type="NCBIfam" id="TIGR02386">
    <property type="entry name" value="rpoC_TIGR"/>
    <property type="match status" value="1"/>
</dbReference>
<reference evidence="11" key="1">
    <citation type="submission" date="2017-03" db="EMBL/GenBank/DDBJ databases">
        <title>Novel pathways for hydrocarbon cycling and metabolic interdependencies in hydrothermal sediment communities.</title>
        <authorList>
            <person name="Dombrowski N."/>
            <person name="Seitz K."/>
            <person name="Teske A."/>
            <person name="Baker B."/>
        </authorList>
    </citation>
    <scope>NUCLEOTIDE SEQUENCE [LARGE SCALE GENOMIC DNA]</scope>
</reference>
<dbReference type="GO" id="GO:0006351">
    <property type="term" value="P:DNA-templated transcription"/>
    <property type="evidence" value="ECO:0007669"/>
    <property type="project" value="UniProtKB-UniRule"/>
</dbReference>
<evidence type="ECO:0000256" key="3">
    <source>
        <dbReference type="ARBA" id="ARBA00022695"/>
    </source>
</evidence>
<name>A0A1W9S1V8_9BACT</name>
<dbReference type="InterPro" id="IPR045867">
    <property type="entry name" value="DNA-dir_RpoC_beta_prime"/>
</dbReference>
<dbReference type="Pfam" id="PF04997">
    <property type="entry name" value="RNA_pol_Rpb1_1"/>
    <property type="match status" value="1"/>
</dbReference>
<dbReference type="PANTHER" id="PTHR19376">
    <property type="entry name" value="DNA-DIRECTED RNA POLYMERASE"/>
    <property type="match status" value="1"/>
</dbReference>
<keyword evidence="7" id="KW-0460">Magnesium</keyword>
<evidence type="ECO:0000259" key="9">
    <source>
        <dbReference type="SMART" id="SM00663"/>
    </source>
</evidence>
<feature type="domain" description="RNA polymerase N-terminal" evidence="9">
    <location>
        <begin position="161"/>
        <end position="440"/>
    </location>
</feature>
<dbReference type="GO" id="GO:0000428">
    <property type="term" value="C:DNA-directed RNA polymerase complex"/>
    <property type="evidence" value="ECO:0007669"/>
    <property type="project" value="UniProtKB-KW"/>
</dbReference>
<dbReference type="Pfam" id="PF05000">
    <property type="entry name" value="RNA_pol_Rpb1_4"/>
    <property type="match status" value="1"/>
</dbReference>
<proteinExistence type="inferred from homology"/>
<dbReference type="Gene3D" id="1.10.132.30">
    <property type="match status" value="1"/>
</dbReference>
<dbReference type="CDD" id="cd01609">
    <property type="entry name" value="RNAP_beta'_N"/>
    <property type="match status" value="1"/>
</dbReference>
<evidence type="ECO:0000256" key="4">
    <source>
        <dbReference type="ARBA" id="ARBA00022723"/>
    </source>
</evidence>
<dbReference type="Proteomes" id="UP000192611">
    <property type="component" value="Unassembled WGS sequence"/>
</dbReference>
<feature type="binding site" evidence="7">
    <location>
        <position position="805"/>
    </location>
    <ligand>
        <name>Zn(2+)</name>
        <dbReference type="ChEBI" id="CHEBI:29105"/>
        <label>2</label>
    </ligand>
</feature>
<dbReference type="Gene3D" id="1.10.274.100">
    <property type="entry name" value="RNA polymerase Rpb1, domain 3"/>
    <property type="match status" value="1"/>
</dbReference>
<dbReference type="Gene3D" id="1.10.1790.20">
    <property type="match status" value="1"/>
</dbReference>
<dbReference type="HAMAP" id="MF_01322">
    <property type="entry name" value="RNApol_bact_RpoC"/>
    <property type="match status" value="1"/>
</dbReference>
<gene>
    <name evidence="7" type="primary">rpoC</name>
    <name evidence="10" type="ORF">B6D57_02500</name>
</gene>
<keyword evidence="3 7" id="KW-0548">Nucleotidyltransferase</keyword>
<comment type="catalytic activity">
    <reaction evidence="6 7 8">
        <text>RNA(n) + a ribonucleoside 5'-triphosphate = RNA(n+1) + diphosphate</text>
        <dbReference type="Rhea" id="RHEA:21248"/>
        <dbReference type="Rhea" id="RHEA-COMP:14527"/>
        <dbReference type="Rhea" id="RHEA-COMP:17342"/>
        <dbReference type="ChEBI" id="CHEBI:33019"/>
        <dbReference type="ChEBI" id="CHEBI:61557"/>
        <dbReference type="ChEBI" id="CHEBI:140395"/>
        <dbReference type="EC" id="2.7.7.6"/>
    </reaction>
</comment>
<dbReference type="CDD" id="cd02655">
    <property type="entry name" value="RNAP_beta'_C"/>
    <property type="match status" value="1"/>
</dbReference>
<dbReference type="GO" id="GO:0003677">
    <property type="term" value="F:DNA binding"/>
    <property type="evidence" value="ECO:0007669"/>
    <property type="project" value="UniProtKB-UniRule"/>
</dbReference>
<dbReference type="Pfam" id="PF04983">
    <property type="entry name" value="RNA_pol_Rpb1_3"/>
    <property type="match status" value="1"/>
</dbReference>
<dbReference type="InterPro" id="IPR007080">
    <property type="entry name" value="RNA_pol_Rpb1_1"/>
</dbReference>
<dbReference type="InterPro" id="IPR038120">
    <property type="entry name" value="Rpb1_funnel_sf"/>
</dbReference>
<comment type="subunit">
    <text evidence="7">The RNAP catalytic core consists of 2 alpha, 1 beta, 1 beta' and 1 omega subunit. When a sigma factor is associated with the core the holoenzyme is formed, which can initiate transcription.</text>
</comment>
<dbReference type="InterPro" id="IPR007066">
    <property type="entry name" value="RNA_pol_Rpb1_3"/>
</dbReference>
<evidence type="ECO:0000313" key="10">
    <source>
        <dbReference type="EMBL" id="OQX90617.1"/>
    </source>
</evidence>
<dbReference type="Pfam" id="PF00623">
    <property type="entry name" value="RNA_pol_Rpb1_2"/>
    <property type="match status" value="1"/>
</dbReference>
<dbReference type="InterPro" id="IPR007081">
    <property type="entry name" value="RNA_pol_Rpb1_5"/>
</dbReference>
<dbReference type="InterPro" id="IPR012754">
    <property type="entry name" value="DNA-dir_RpoC_beta_prime_bact"/>
</dbReference>
<dbReference type="EC" id="2.7.7.6" evidence="7"/>
<dbReference type="Gene3D" id="1.10.40.90">
    <property type="match status" value="1"/>
</dbReference>
<organism evidence="10 11">
    <name type="scientific">Candidatus Coatesbacteria bacterium 4484_99</name>
    <dbReference type="NCBI Taxonomy" id="1970774"/>
    <lineage>
        <taxon>Bacteria</taxon>
        <taxon>Candidatus Coatesiibacteriota</taxon>
    </lineage>
</organism>
<dbReference type="Pfam" id="PF04998">
    <property type="entry name" value="RNA_pol_Rpb1_5"/>
    <property type="match status" value="1"/>
</dbReference>
<feature type="binding site" evidence="7">
    <location>
        <position position="795"/>
    </location>
    <ligand>
        <name>Zn(2+)</name>
        <dbReference type="ChEBI" id="CHEBI:29105"/>
        <label>2</label>
    </ligand>
</feature>
<evidence type="ECO:0000256" key="7">
    <source>
        <dbReference type="HAMAP-Rule" id="MF_01322"/>
    </source>
</evidence>
<dbReference type="Gene3D" id="2.40.50.100">
    <property type="match status" value="3"/>
</dbReference>